<organism evidence="1 2">
    <name type="scientific">Tomitella fengzijianii</name>
    <dbReference type="NCBI Taxonomy" id="2597660"/>
    <lineage>
        <taxon>Bacteria</taxon>
        <taxon>Bacillati</taxon>
        <taxon>Actinomycetota</taxon>
        <taxon>Actinomycetes</taxon>
        <taxon>Mycobacteriales</taxon>
        <taxon>Tomitella</taxon>
    </lineage>
</organism>
<name>A0A516X4F8_9ACTN</name>
<keyword evidence="1" id="KW-0238">DNA-binding</keyword>
<dbReference type="KEGG" id="toy:FO059_09620"/>
<dbReference type="OrthoDB" id="9148135at2"/>
<evidence type="ECO:0000313" key="2">
    <source>
        <dbReference type="Proteomes" id="UP000317344"/>
    </source>
</evidence>
<dbReference type="PANTHER" id="PTHR38479:SF2">
    <property type="entry name" value="WINGED HELIX DNA-BINDING DOMAIN-CONTAINING PROTEIN"/>
    <property type="match status" value="1"/>
</dbReference>
<reference evidence="1 2" key="1">
    <citation type="submission" date="2019-07" db="EMBL/GenBank/DDBJ databases">
        <title>Tomitella cavernea sp. nov., an actinomycete isolated from soil.</title>
        <authorList>
            <person name="Cheng J."/>
        </authorList>
    </citation>
    <scope>NUCLEOTIDE SEQUENCE [LARGE SCALE GENOMIC DNA]</scope>
    <source>
        <strain evidence="1 2">HY188</strain>
    </source>
</reference>
<accession>A0A516X4F8</accession>
<dbReference type="Proteomes" id="UP000317344">
    <property type="component" value="Chromosome"/>
</dbReference>
<keyword evidence="2" id="KW-1185">Reference proteome</keyword>
<proteinExistence type="predicted"/>
<protein>
    <submittedName>
        <fullName evidence="1">Winged helix DNA-binding domain-containing protein</fullName>
    </submittedName>
</protein>
<dbReference type="AlphaFoldDB" id="A0A516X4F8"/>
<dbReference type="RefSeq" id="WP_143908331.1">
    <property type="nucleotide sequence ID" value="NZ_CP041765.1"/>
</dbReference>
<dbReference type="Pfam" id="PF06224">
    <property type="entry name" value="AlkZ-like"/>
    <property type="match status" value="1"/>
</dbReference>
<dbReference type="InterPro" id="IPR009351">
    <property type="entry name" value="AlkZ-like"/>
</dbReference>
<reference evidence="1 2" key="2">
    <citation type="submission" date="2019-07" db="EMBL/GenBank/DDBJ databases">
        <authorList>
            <person name="Huang Y."/>
        </authorList>
    </citation>
    <scope>NUCLEOTIDE SEQUENCE [LARGE SCALE GENOMIC DNA]</scope>
    <source>
        <strain evidence="1 2">HY188</strain>
    </source>
</reference>
<dbReference type="EMBL" id="CP041765">
    <property type="protein sequence ID" value="QDQ97541.1"/>
    <property type="molecule type" value="Genomic_DNA"/>
</dbReference>
<sequence>MAQAITIDRGAWLGYRWAAHGLGPDPDWFSLDDLLTLGVQGNRQSHGEHALSQRVERVAGAPVSEAISAEGPLVYAWSVRGAPHAHRADRLDMIREALAPLPSDEGGKELIRAVDVVADALTSIVTRAVSKAEASSRVTDVVPQSLVVHCARCQARHVPEPVFRAAGRQARIVLAPEDGQATILRPCPKTAQQNVENPRRRLLEAFLRMNGPTTRPLYREWTEAGTRGVRDLWDECDDLVHVRIGPKRYDVPEPFVERIRTAPPARGIALAPQNDPYLRHADRGLLVPDGARRAEVFKALSGPGAVLVDGEVAGVWRYRRSPAQVRIEMFDPISADRKRLVGQRAHALADSTGDTAPTVVWA</sequence>
<dbReference type="PANTHER" id="PTHR38479">
    <property type="entry name" value="LMO0824 PROTEIN"/>
    <property type="match status" value="1"/>
</dbReference>
<dbReference type="GO" id="GO:0003677">
    <property type="term" value="F:DNA binding"/>
    <property type="evidence" value="ECO:0007669"/>
    <property type="project" value="UniProtKB-KW"/>
</dbReference>
<evidence type="ECO:0000313" key="1">
    <source>
        <dbReference type="EMBL" id="QDQ97541.1"/>
    </source>
</evidence>
<gene>
    <name evidence="1" type="ORF">FO059_09620</name>
</gene>